<feature type="compositionally biased region" description="Basic and acidic residues" evidence="1">
    <location>
        <begin position="110"/>
        <end position="121"/>
    </location>
</feature>
<keyword evidence="4" id="KW-1185">Reference proteome</keyword>
<evidence type="ECO:0000313" key="4">
    <source>
        <dbReference type="Proteomes" id="UP001642360"/>
    </source>
</evidence>
<keyword evidence="2" id="KW-0812">Transmembrane</keyword>
<dbReference type="Proteomes" id="UP001642360">
    <property type="component" value="Unassembled WGS sequence"/>
</dbReference>
<dbReference type="AlphaFoldDB" id="A0ABC8SC16"/>
<evidence type="ECO:0000256" key="1">
    <source>
        <dbReference type="SAM" id="MobiDB-lite"/>
    </source>
</evidence>
<feature type="non-terminal residue" evidence="3">
    <location>
        <position position="1"/>
    </location>
</feature>
<organism evidence="3 4">
    <name type="scientific">Ilex paraguariensis</name>
    <name type="common">yerba mate</name>
    <dbReference type="NCBI Taxonomy" id="185542"/>
    <lineage>
        <taxon>Eukaryota</taxon>
        <taxon>Viridiplantae</taxon>
        <taxon>Streptophyta</taxon>
        <taxon>Embryophyta</taxon>
        <taxon>Tracheophyta</taxon>
        <taxon>Spermatophyta</taxon>
        <taxon>Magnoliopsida</taxon>
        <taxon>eudicotyledons</taxon>
        <taxon>Gunneridae</taxon>
        <taxon>Pentapetalae</taxon>
        <taxon>asterids</taxon>
        <taxon>campanulids</taxon>
        <taxon>Aquifoliales</taxon>
        <taxon>Aquifoliaceae</taxon>
        <taxon>Ilex</taxon>
    </lineage>
</organism>
<comment type="caution">
    <text evidence="3">The sequence shown here is derived from an EMBL/GenBank/DDBJ whole genome shotgun (WGS) entry which is preliminary data.</text>
</comment>
<evidence type="ECO:0000256" key="2">
    <source>
        <dbReference type="SAM" id="Phobius"/>
    </source>
</evidence>
<sequence length="184" mass="20493">RDLSWIMGVHPTCGCVRVRPLPNSLYSSLTPRHFSASFGNKKSSSRSSSLSYSFFCISGKFEFHGFCKFCYIPFSNSRVGGARRSGDLPAIRRSNEFAVHNEDDDSSELQEQRRQKAHGEFGDDDRGRGVTVVIEEAIPQGSTAIIFACFVGLFTGISVVLFNIAVCFTFFESFVQNGTYNRVL</sequence>
<evidence type="ECO:0000313" key="3">
    <source>
        <dbReference type="EMBL" id="CAK9154478.1"/>
    </source>
</evidence>
<reference evidence="3 4" key="1">
    <citation type="submission" date="2024-02" db="EMBL/GenBank/DDBJ databases">
        <authorList>
            <person name="Vignale AGUSTIN F."/>
            <person name="Sosa J E."/>
            <person name="Modenutti C."/>
        </authorList>
    </citation>
    <scope>NUCLEOTIDE SEQUENCE [LARGE SCALE GENOMIC DNA]</scope>
</reference>
<protein>
    <submittedName>
        <fullName evidence="3">Uncharacterized protein</fullName>
    </submittedName>
</protein>
<feature type="transmembrane region" description="Helical" evidence="2">
    <location>
        <begin position="144"/>
        <end position="171"/>
    </location>
</feature>
<feature type="region of interest" description="Disordered" evidence="1">
    <location>
        <begin position="101"/>
        <end position="121"/>
    </location>
</feature>
<name>A0ABC8SC16_9AQUA</name>
<keyword evidence="2" id="KW-1133">Transmembrane helix</keyword>
<dbReference type="EMBL" id="CAUOFW020002534">
    <property type="protein sequence ID" value="CAK9154478.1"/>
    <property type="molecule type" value="Genomic_DNA"/>
</dbReference>
<accession>A0ABC8SC16</accession>
<keyword evidence="2" id="KW-0472">Membrane</keyword>
<gene>
    <name evidence="3" type="ORF">ILEXP_LOCUS22797</name>
</gene>
<proteinExistence type="predicted"/>